<proteinExistence type="predicted"/>
<sequence>MHHSLSRAVDIKLDKEGDYSSVFDIVKWRAVLRGPWKGYLGWGVALLITFSKPIRLSGTFSDLNRHGWYWAELSSSSVHVLLDVRKRGIIAIDPVLSSEGIEFEAKEEKIAYELAKKMWGDGVRDLKLLGHFRYSNGDEAKSFFVSEIELENGRALLAFNESGNILHEFTSTIVEGNPNISLSHYIPTNIIDSHNGLNLVEFEGNVFYNYDFTINNISINNIDWPITLLFSGFENENPITDMYFGKTAYALPMYVYVKPCGWITKQGTKGVIWSPILKGYLYLHIRLYRCCDKQLFFATTHYDQYPIESWSGYSGPAAADAMHIAKQKGLDVFKDYVNLLNAEGFWVEENKIRLHNGFASMILAETASRDIIIPKHVESQ</sequence>
<comment type="caution">
    <text evidence="1">The sequence shown here is derived from an EMBL/GenBank/DDBJ whole genome shotgun (WGS) entry which is preliminary data.</text>
</comment>
<accession>A0A7C5UYH2</accession>
<dbReference type="EMBL" id="DRUB01000192">
    <property type="protein sequence ID" value="HHR97084.1"/>
    <property type="molecule type" value="Genomic_DNA"/>
</dbReference>
<evidence type="ECO:0000313" key="1">
    <source>
        <dbReference type="EMBL" id="HHR97084.1"/>
    </source>
</evidence>
<name>A0A7C5UYH2_9CREN</name>
<reference evidence="1" key="1">
    <citation type="journal article" date="2020" name="mSystems">
        <title>Genome- and Community-Level Interaction Insights into Carbon Utilization and Element Cycling Functions of Hydrothermarchaeota in Hydrothermal Sediment.</title>
        <authorList>
            <person name="Zhou Z."/>
            <person name="Liu Y."/>
            <person name="Xu W."/>
            <person name="Pan J."/>
            <person name="Luo Z.H."/>
            <person name="Li M."/>
        </authorList>
    </citation>
    <scope>NUCLEOTIDE SEQUENCE [LARGE SCALE GENOMIC DNA]</scope>
    <source>
        <strain evidence="1">SpSt-1</strain>
    </source>
</reference>
<protein>
    <submittedName>
        <fullName evidence="1">Uncharacterized protein</fullName>
    </submittedName>
</protein>
<gene>
    <name evidence="1" type="ORF">ENL47_09905</name>
</gene>
<organism evidence="1">
    <name type="scientific">Ignisphaera aggregans</name>
    <dbReference type="NCBI Taxonomy" id="334771"/>
    <lineage>
        <taxon>Archaea</taxon>
        <taxon>Thermoproteota</taxon>
        <taxon>Thermoprotei</taxon>
        <taxon>Desulfurococcales</taxon>
        <taxon>Desulfurococcaceae</taxon>
        <taxon>Ignisphaera</taxon>
    </lineage>
</organism>
<dbReference type="AlphaFoldDB" id="A0A7C5UYH2"/>